<evidence type="ECO:0000256" key="2">
    <source>
        <dbReference type="SAM" id="Phobius"/>
    </source>
</evidence>
<protein>
    <submittedName>
        <fullName evidence="3">Uncharacterized protein</fullName>
    </submittedName>
</protein>
<keyword evidence="2" id="KW-1133">Transmembrane helix</keyword>
<dbReference type="Proteomes" id="UP000824890">
    <property type="component" value="Unassembled WGS sequence"/>
</dbReference>
<evidence type="ECO:0000313" key="4">
    <source>
        <dbReference type="Proteomes" id="UP000824890"/>
    </source>
</evidence>
<reference evidence="3 4" key="1">
    <citation type="submission" date="2021-05" db="EMBL/GenBank/DDBJ databases">
        <title>Genome Assembly of Synthetic Allotetraploid Brassica napus Reveals Homoeologous Exchanges between Subgenomes.</title>
        <authorList>
            <person name="Davis J.T."/>
        </authorList>
    </citation>
    <scope>NUCLEOTIDE SEQUENCE [LARGE SCALE GENOMIC DNA]</scope>
    <source>
        <strain evidence="4">cv. Da-Ae</strain>
        <tissue evidence="3">Seedling</tissue>
    </source>
</reference>
<gene>
    <name evidence="3" type="ORF">HID58_069198</name>
</gene>
<comment type="caution">
    <text evidence="3">The sequence shown here is derived from an EMBL/GenBank/DDBJ whole genome shotgun (WGS) entry which is preliminary data.</text>
</comment>
<accession>A0ABQ7XEW5</accession>
<evidence type="ECO:0000256" key="1">
    <source>
        <dbReference type="SAM" id="MobiDB-lite"/>
    </source>
</evidence>
<dbReference type="EMBL" id="JAGKQM010000397">
    <property type="protein sequence ID" value="KAH0854492.1"/>
    <property type="molecule type" value="Genomic_DNA"/>
</dbReference>
<feature type="region of interest" description="Disordered" evidence="1">
    <location>
        <begin position="105"/>
        <end position="131"/>
    </location>
</feature>
<sequence length="264" mass="29889">MNSPSNNLPKDALSYLVVPCSLCFLLHWLLQAIFSSSILLLRVFFFLLIHPNRISHWISSFPNSSILHSVTQSSSSPPSPKPRSLLERRLRLIIISARPRKPLNFSPSCVSSDSKSPDSIKERRMQQRQPTGKAFLKQPKVFLRKVCVDCGVHWHDSMSCEEFQILPVDERYPDDITLHRLASFATVTEQSTDKDNIVALVTHSTQSKKPSQLALIQRFLVGGGFSLSDHHTSYQSPQPPCRESSHENLHQLPCLESFICDDSE</sequence>
<feature type="transmembrane region" description="Helical" evidence="2">
    <location>
        <begin position="12"/>
        <end position="45"/>
    </location>
</feature>
<name>A0ABQ7XEW5_BRANA</name>
<proteinExistence type="predicted"/>
<evidence type="ECO:0000313" key="3">
    <source>
        <dbReference type="EMBL" id="KAH0854492.1"/>
    </source>
</evidence>
<feature type="compositionally biased region" description="Basic and acidic residues" evidence="1">
    <location>
        <begin position="115"/>
        <end position="125"/>
    </location>
</feature>
<keyword evidence="4" id="KW-1185">Reference proteome</keyword>
<keyword evidence="2" id="KW-0472">Membrane</keyword>
<organism evidence="3 4">
    <name type="scientific">Brassica napus</name>
    <name type="common">Rape</name>
    <dbReference type="NCBI Taxonomy" id="3708"/>
    <lineage>
        <taxon>Eukaryota</taxon>
        <taxon>Viridiplantae</taxon>
        <taxon>Streptophyta</taxon>
        <taxon>Embryophyta</taxon>
        <taxon>Tracheophyta</taxon>
        <taxon>Spermatophyta</taxon>
        <taxon>Magnoliopsida</taxon>
        <taxon>eudicotyledons</taxon>
        <taxon>Gunneridae</taxon>
        <taxon>Pentapetalae</taxon>
        <taxon>rosids</taxon>
        <taxon>malvids</taxon>
        <taxon>Brassicales</taxon>
        <taxon>Brassicaceae</taxon>
        <taxon>Brassiceae</taxon>
        <taxon>Brassica</taxon>
    </lineage>
</organism>
<keyword evidence="2" id="KW-0812">Transmembrane</keyword>